<proteinExistence type="predicted"/>
<organism evidence="1 2">
    <name type="scientific">Pluteus cervinus</name>
    <dbReference type="NCBI Taxonomy" id="181527"/>
    <lineage>
        <taxon>Eukaryota</taxon>
        <taxon>Fungi</taxon>
        <taxon>Dikarya</taxon>
        <taxon>Basidiomycota</taxon>
        <taxon>Agaricomycotina</taxon>
        <taxon>Agaricomycetes</taxon>
        <taxon>Agaricomycetidae</taxon>
        <taxon>Agaricales</taxon>
        <taxon>Pluteineae</taxon>
        <taxon>Pluteaceae</taxon>
        <taxon>Pluteus</taxon>
    </lineage>
</organism>
<accession>A0ACD3B649</accession>
<gene>
    <name evidence="1" type="ORF">BDN72DRAFT_761986</name>
</gene>
<name>A0ACD3B649_9AGAR</name>
<dbReference type="EMBL" id="ML208277">
    <property type="protein sequence ID" value="TFK73296.1"/>
    <property type="molecule type" value="Genomic_DNA"/>
</dbReference>
<sequence>MRFASAHVLNLYHGFALRKPLQGSPALGSILCSKSIPRSYVPASVAPYTGSGALTTTAPHNLPTPPRILSLESREDTEQAKAWIDKFKTATLPRGVVELSFSRSSGPGGQNVNKVNTKATVRCALDAPWIPTWAQRSLRNSPHYVRSSNSILITSTVHRSQAQNINECLSKLHGLILTTSTAPIRNEPSEEQKRRVGALEQAEKARRRQDKARRSMIKKGRARGNHGNWD</sequence>
<keyword evidence="2" id="KW-1185">Reference proteome</keyword>
<protein>
    <submittedName>
        <fullName evidence="1">Uncharacterized protein</fullName>
    </submittedName>
</protein>
<dbReference type="Proteomes" id="UP000308600">
    <property type="component" value="Unassembled WGS sequence"/>
</dbReference>
<reference evidence="1 2" key="1">
    <citation type="journal article" date="2019" name="Nat. Ecol. Evol.">
        <title>Megaphylogeny resolves global patterns of mushroom evolution.</title>
        <authorList>
            <person name="Varga T."/>
            <person name="Krizsan K."/>
            <person name="Foldi C."/>
            <person name="Dima B."/>
            <person name="Sanchez-Garcia M."/>
            <person name="Sanchez-Ramirez S."/>
            <person name="Szollosi G.J."/>
            <person name="Szarkandi J.G."/>
            <person name="Papp V."/>
            <person name="Albert L."/>
            <person name="Andreopoulos W."/>
            <person name="Angelini C."/>
            <person name="Antonin V."/>
            <person name="Barry K.W."/>
            <person name="Bougher N.L."/>
            <person name="Buchanan P."/>
            <person name="Buyck B."/>
            <person name="Bense V."/>
            <person name="Catcheside P."/>
            <person name="Chovatia M."/>
            <person name="Cooper J."/>
            <person name="Damon W."/>
            <person name="Desjardin D."/>
            <person name="Finy P."/>
            <person name="Geml J."/>
            <person name="Haridas S."/>
            <person name="Hughes K."/>
            <person name="Justo A."/>
            <person name="Karasinski D."/>
            <person name="Kautmanova I."/>
            <person name="Kiss B."/>
            <person name="Kocsube S."/>
            <person name="Kotiranta H."/>
            <person name="LaButti K.M."/>
            <person name="Lechner B.E."/>
            <person name="Liimatainen K."/>
            <person name="Lipzen A."/>
            <person name="Lukacs Z."/>
            <person name="Mihaltcheva S."/>
            <person name="Morgado L.N."/>
            <person name="Niskanen T."/>
            <person name="Noordeloos M.E."/>
            <person name="Ohm R.A."/>
            <person name="Ortiz-Santana B."/>
            <person name="Ovrebo C."/>
            <person name="Racz N."/>
            <person name="Riley R."/>
            <person name="Savchenko A."/>
            <person name="Shiryaev A."/>
            <person name="Soop K."/>
            <person name="Spirin V."/>
            <person name="Szebenyi C."/>
            <person name="Tomsovsky M."/>
            <person name="Tulloss R.E."/>
            <person name="Uehling J."/>
            <person name="Grigoriev I.V."/>
            <person name="Vagvolgyi C."/>
            <person name="Papp T."/>
            <person name="Martin F.M."/>
            <person name="Miettinen O."/>
            <person name="Hibbett D.S."/>
            <person name="Nagy L.G."/>
        </authorList>
    </citation>
    <scope>NUCLEOTIDE SEQUENCE [LARGE SCALE GENOMIC DNA]</scope>
    <source>
        <strain evidence="1 2">NL-1719</strain>
    </source>
</reference>
<evidence type="ECO:0000313" key="2">
    <source>
        <dbReference type="Proteomes" id="UP000308600"/>
    </source>
</evidence>
<evidence type="ECO:0000313" key="1">
    <source>
        <dbReference type="EMBL" id="TFK73296.1"/>
    </source>
</evidence>